<dbReference type="Proteomes" id="UP001176429">
    <property type="component" value="Unassembled WGS sequence"/>
</dbReference>
<evidence type="ECO:0008006" key="4">
    <source>
        <dbReference type="Google" id="ProtNLM"/>
    </source>
</evidence>
<evidence type="ECO:0000313" key="3">
    <source>
        <dbReference type="Proteomes" id="UP001176429"/>
    </source>
</evidence>
<dbReference type="EMBL" id="JAUQSY010000027">
    <property type="protein sequence ID" value="MDO7877803.1"/>
    <property type="molecule type" value="Genomic_DNA"/>
</dbReference>
<evidence type="ECO:0000313" key="2">
    <source>
        <dbReference type="EMBL" id="MDO7877803.1"/>
    </source>
</evidence>
<protein>
    <recommendedName>
        <fullName evidence="4">Tail fiber protein</fullName>
    </recommendedName>
</protein>
<keyword evidence="3" id="KW-1185">Reference proteome</keyword>
<sequence length="324" mass="34662">MATYFPQFYIENPFAREEFSRDRKVVYALNQAGRLRALDADYFDAIIARLEREAEALSLASATTGSALSQQVGETDLVKAALQKLRDVISGKHGVLRDQLGKSSALLKTIFNKTLSDYTTSLTLTNYAKQTGKLLQNMQATKGVVKADVITAVQDAVKALDEARNKQTEQKSNVGTSRSTGTEADETLTATLFEAAGMVIQHYPGKSQLDKRRLAYDFNLLPAPQGGHSRLELAGFVPGGSSAALLSPVTPDPLVKIQLCNVGLVRLSFGLSVDGLTLAGAGTEVLPGAKLSTTLATLGDPMLEPVLLVVNNTSELGQYEVTVG</sequence>
<name>A0ABT9BHQ5_9BACT</name>
<accession>A0ABT9BHQ5</accession>
<dbReference type="RefSeq" id="WP_305009261.1">
    <property type="nucleotide sequence ID" value="NZ_JAUQSY010000027.1"/>
</dbReference>
<gene>
    <name evidence="2" type="ORF">Q5H93_23910</name>
</gene>
<proteinExistence type="predicted"/>
<reference evidence="2" key="1">
    <citation type="submission" date="2023-07" db="EMBL/GenBank/DDBJ databases">
        <authorList>
            <person name="Kim M.K."/>
        </authorList>
    </citation>
    <scope>NUCLEOTIDE SEQUENCE</scope>
    <source>
        <strain evidence="2">ASUV-10-1</strain>
    </source>
</reference>
<evidence type="ECO:0000256" key="1">
    <source>
        <dbReference type="SAM" id="MobiDB-lite"/>
    </source>
</evidence>
<feature type="region of interest" description="Disordered" evidence="1">
    <location>
        <begin position="162"/>
        <end position="183"/>
    </location>
</feature>
<feature type="compositionally biased region" description="Polar residues" evidence="1">
    <location>
        <begin position="170"/>
        <end position="182"/>
    </location>
</feature>
<organism evidence="2 3">
    <name type="scientific">Hymenobacter aranciens</name>
    <dbReference type="NCBI Taxonomy" id="3063996"/>
    <lineage>
        <taxon>Bacteria</taxon>
        <taxon>Pseudomonadati</taxon>
        <taxon>Bacteroidota</taxon>
        <taxon>Cytophagia</taxon>
        <taxon>Cytophagales</taxon>
        <taxon>Hymenobacteraceae</taxon>
        <taxon>Hymenobacter</taxon>
    </lineage>
</organism>
<comment type="caution">
    <text evidence="2">The sequence shown here is derived from an EMBL/GenBank/DDBJ whole genome shotgun (WGS) entry which is preliminary data.</text>
</comment>